<dbReference type="AlphaFoldDB" id="A0A1G7VCK9"/>
<dbReference type="Gene3D" id="3.55.50.30">
    <property type="match status" value="1"/>
</dbReference>
<accession>A0A1G7VCK9</accession>
<gene>
    <name evidence="3" type="ORF">SAMN04487996_12038</name>
</gene>
<evidence type="ECO:0000259" key="1">
    <source>
        <dbReference type="Pfam" id="PF04773"/>
    </source>
</evidence>
<organism evidence="3 4">
    <name type="scientific">Dyadobacter soli</name>
    <dbReference type="NCBI Taxonomy" id="659014"/>
    <lineage>
        <taxon>Bacteria</taxon>
        <taxon>Pseudomonadati</taxon>
        <taxon>Bacteroidota</taxon>
        <taxon>Cytophagia</taxon>
        <taxon>Cytophagales</taxon>
        <taxon>Spirosomataceae</taxon>
        <taxon>Dyadobacter</taxon>
    </lineage>
</organism>
<dbReference type="PANTHER" id="PTHR30273:SF2">
    <property type="entry name" value="PROTEIN FECR"/>
    <property type="match status" value="1"/>
</dbReference>
<feature type="domain" description="Protein FecR C-terminal" evidence="2">
    <location>
        <begin position="286"/>
        <end position="353"/>
    </location>
</feature>
<dbReference type="GO" id="GO:0016989">
    <property type="term" value="F:sigma factor antagonist activity"/>
    <property type="evidence" value="ECO:0007669"/>
    <property type="project" value="TreeGrafter"/>
</dbReference>
<dbReference type="InterPro" id="IPR006860">
    <property type="entry name" value="FecR"/>
</dbReference>
<dbReference type="InterPro" id="IPR032508">
    <property type="entry name" value="FecR_C"/>
</dbReference>
<dbReference type="Gene3D" id="2.60.120.1440">
    <property type="match status" value="1"/>
</dbReference>
<dbReference type="Pfam" id="PF16344">
    <property type="entry name" value="FecR_C"/>
    <property type="match status" value="1"/>
</dbReference>
<dbReference type="STRING" id="659014.SAMN04487996_12038"/>
<name>A0A1G7VCK9_9BACT</name>
<dbReference type="Pfam" id="PF04773">
    <property type="entry name" value="FecR"/>
    <property type="match status" value="1"/>
</dbReference>
<protein>
    <submittedName>
        <fullName evidence="3">FecR family protein</fullName>
    </submittedName>
</protein>
<dbReference type="Proteomes" id="UP000198748">
    <property type="component" value="Unassembled WGS sequence"/>
</dbReference>
<dbReference type="PIRSF" id="PIRSF018266">
    <property type="entry name" value="FecR"/>
    <property type="match status" value="1"/>
</dbReference>
<evidence type="ECO:0000259" key="2">
    <source>
        <dbReference type="Pfam" id="PF16344"/>
    </source>
</evidence>
<dbReference type="PANTHER" id="PTHR30273">
    <property type="entry name" value="PERIPLASMIC SIGNAL SENSOR AND SIGMA FACTOR ACTIVATOR FECR-RELATED"/>
    <property type="match status" value="1"/>
</dbReference>
<keyword evidence="4" id="KW-1185">Reference proteome</keyword>
<sequence>MAGDYANFEIEDFAFDETFQHWVLKTDPEHEVFWNNYLAGHPAQTDKILAARALVQELHTGDQDEHDLLAREIWEQVEHRTRPAPLALWRRITAWHVAASLVLAAACLGTWLWKSEKARNVATADIGASHTGMMREEVNGSDSTRDIRLADGSVVTLGKDSRLVFPAAFDGRERVVQLVGEAFFEVKRDTERPFLIYANETVTKVLGTSFRIKAYVSAPNVIVSVVTGKVSVFGKKDYEKNPKNPHMTGLVLTANQQAEFSRQELHFNKTLVEKPVIVESAPVGSFEFDNTPLPEVFKVLQDAYGVEIIYDADLVKGRSLQVSLEDETLYEKLDVICKTMGMSYQIVDARILIERQDTAKSLSP</sequence>
<dbReference type="OrthoDB" id="934696at2"/>
<evidence type="ECO:0000313" key="4">
    <source>
        <dbReference type="Proteomes" id="UP000198748"/>
    </source>
</evidence>
<dbReference type="RefSeq" id="WP_090156413.1">
    <property type="nucleotide sequence ID" value="NZ_FNAN01000020.1"/>
</dbReference>
<reference evidence="4" key="1">
    <citation type="submission" date="2016-10" db="EMBL/GenBank/DDBJ databases">
        <authorList>
            <person name="Varghese N."/>
            <person name="Submissions S."/>
        </authorList>
    </citation>
    <scope>NUCLEOTIDE SEQUENCE [LARGE SCALE GENOMIC DNA]</scope>
    <source>
        <strain evidence="4">DSM 25329</strain>
    </source>
</reference>
<evidence type="ECO:0000313" key="3">
    <source>
        <dbReference type="EMBL" id="SDG57562.1"/>
    </source>
</evidence>
<proteinExistence type="predicted"/>
<dbReference type="EMBL" id="FNAN01000020">
    <property type="protein sequence ID" value="SDG57562.1"/>
    <property type="molecule type" value="Genomic_DNA"/>
</dbReference>
<dbReference type="InterPro" id="IPR012373">
    <property type="entry name" value="Ferrdict_sens_TM"/>
</dbReference>
<feature type="domain" description="FecR protein" evidence="1">
    <location>
        <begin position="140"/>
        <end position="230"/>
    </location>
</feature>